<comment type="caution">
    <text evidence="2">The sequence shown here is derived from an EMBL/GenBank/DDBJ whole genome shotgun (WGS) entry which is preliminary data.</text>
</comment>
<keyword evidence="1" id="KW-0812">Transmembrane</keyword>
<keyword evidence="2" id="KW-0449">Lipoprotein</keyword>
<accession>A0A7W7ZR31</accession>
<dbReference type="EMBL" id="JACHIO010000011">
    <property type="protein sequence ID" value="MBB5064566.1"/>
    <property type="molecule type" value="Genomic_DNA"/>
</dbReference>
<feature type="transmembrane region" description="Helical" evidence="1">
    <location>
        <begin position="133"/>
        <end position="158"/>
    </location>
</feature>
<protein>
    <submittedName>
        <fullName evidence="2">Outer membrane murein-binding lipoprotein Lpp</fullName>
    </submittedName>
</protein>
<reference evidence="2 3" key="1">
    <citation type="submission" date="2020-08" db="EMBL/GenBank/DDBJ databases">
        <title>Genomic Encyclopedia of Type Strains, Phase IV (KMG-V): Genome sequencing to study the core and pangenomes of soil and plant-associated prokaryotes.</title>
        <authorList>
            <person name="Whitman W."/>
        </authorList>
    </citation>
    <scope>NUCLEOTIDE SEQUENCE [LARGE SCALE GENOMIC DNA]</scope>
    <source>
        <strain evidence="2 3">X5P3</strain>
    </source>
</reference>
<evidence type="ECO:0000256" key="1">
    <source>
        <dbReference type="SAM" id="Phobius"/>
    </source>
</evidence>
<proteinExistence type="predicted"/>
<sequence>MAPSFDLNALSTAICKGVVEGNAALVANLVAQDAQRHNLHDAVQQNADKVWEIDGELKLLKGVIVSLVGSGDGSSGMVPRLEKDLKQMSGDVVLLGAEVRDMRADVNNIGNDIRAIRSSQTEAKSWMDGWRGVGIAVGIIGTCATVIGGIITGIVWLFTHGVQP</sequence>
<dbReference type="Proteomes" id="UP000584867">
    <property type="component" value="Unassembled WGS sequence"/>
</dbReference>
<dbReference type="RefSeq" id="WP_184256562.1">
    <property type="nucleotide sequence ID" value="NZ_JACHIO010000011.1"/>
</dbReference>
<dbReference type="AlphaFoldDB" id="A0A7W7ZR31"/>
<organism evidence="2 3">
    <name type="scientific">Granulicella mallensis</name>
    <dbReference type="NCBI Taxonomy" id="940614"/>
    <lineage>
        <taxon>Bacteria</taxon>
        <taxon>Pseudomonadati</taxon>
        <taxon>Acidobacteriota</taxon>
        <taxon>Terriglobia</taxon>
        <taxon>Terriglobales</taxon>
        <taxon>Acidobacteriaceae</taxon>
        <taxon>Granulicella</taxon>
    </lineage>
</organism>
<evidence type="ECO:0000313" key="2">
    <source>
        <dbReference type="EMBL" id="MBB5064566.1"/>
    </source>
</evidence>
<keyword evidence="1" id="KW-0472">Membrane</keyword>
<evidence type="ECO:0000313" key="3">
    <source>
        <dbReference type="Proteomes" id="UP000584867"/>
    </source>
</evidence>
<keyword evidence="1" id="KW-1133">Transmembrane helix</keyword>
<gene>
    <name evidence="2" type="ORF">HDF15_002924</name>
</gene>
<name>A0A7W7ZR31_9BACT</name>